<reference evidence="3" key="1">
    <citation type="journal article" date="2017" name="Nature">
        <title>The genome of Chenopodium quinoa.</title>
        <authorList>
            <person name="Jarvis D.E."/>
            <person name="Ho Y.S."/>
            <person name="Lightfoot D.J."/>
            <person name="Schmoeckel S.M."/>
            <person name="Li B."/>
            <person name="Borm T.J.A."/>
            <person name="Ohyanagi H."/>
            <person name="Mineta K."/>
            <person name="Michell C.T."/>
            <person name="Saber N."/>
            <person name="Kharbatia N.M."/>
            <person name="Rupper R.R."/>
            <person name="Sharp A.R."/>
            <person name="Dally N."/>
            <person name="Boughton B.A."/>
            <person name="Woo Y.H."/>
            <person name="Gao G."/>
            <person name="Schijlen E.G.W.M."/>
            <person name="Guo X."/>
            <person name="Momin A.A."/>
            <person name="Negrao S."/>
            <person name="Al-Babili S."/>
            <person name="Gehring C."/>
            <person name="Roessner U."/>
            <person name="Jung C."/>
            <person name="Murphy K."/>
            <person name="Arold S.T."/>
            <person name="Gojobori T."/>
            <person name="van der Linden C.G."/>
            <person name="van Loo E.N."/>
            <person name="Jellen E.N."/>
            <person name="Maughan P.J."/>
            <person name="Tester M."/>
        </authorList>
    </citation>
    <scope>NUCLEOTIDE SEQUENCE [LARGE SCALE GENOMIC DNA]</scope>
    <source>
        <strain evidence="3">cv. PI 614886</strain>
    </source>
</reference>
<feature type="region of interest" description="Disordered" evidence="1">
    <location>
        <begin position="197"/>
        <end position="230"/>
    </location>
</feature>
<feature type="compositionally biased region" description="Basic and acidic residues" evidence="1">
    <location>
        <begin position="306"/>
        <end position="316"/>
    </location>
</feature>
<keyword evidence="4" id="KW-1185">Reference proteome</keyword>
<organism evidence="3 4">
    <name type="scientific">Chenopodium quinoa</name>
    <name type="common">Quinoa</name>
    <dbReference type="NCBI Taxonomy" id="63459"/>
    <lineage>
        <taxon>Eukaryota</taxon>
        <taxon>Viridiplantae</taxon>
        <taxon>Streptophyta</taxon>
        <taxon>Embryophyta</taxon>
        <taxon>Tracheophyta</taxon>
        <taxon>Spermatophyta</taxon>
        <taxon>Magnoliopsida</taxon>
        <taxon>eudicotyledons</taxon>
        <taxon>Gunneridae</taxon>
        <taxon>Pentapetalae</taxon>
        <taxon>Caryophyllales</taxon>
        <taxon>Chenopodiaceae</taxon>
        <taxon>Chenopodioideae</taxon>
        <taxon>Atripliceae</taxon>
        <taxon>Chenopodium</taxon>
    </lineage>
</organism>
<sequence>MKENEEGGGAMAATTTHEPGLRKENVKKETLGSETLNSSLNTHGPSNKSPHALLNVQGKGDQSIGLLCNNDKNRFSDRENHWACSGIKENGLYYVDQMSHHGCAALAHGSVEHQLWTWNRRLGHPSLGRNKLAPQAVKCFFVGYGINQKGYRCFDPITNRLYTTMDCDFVETEYFYHHLRSQGESLVDDLSWLTYPELDDPNPTEQVDKATETTDNTLHSSQPNILPEGPTTTLFKDLPRNEVCTPDLCHNPQPTNISSEEESTKTNIPSENFDREGVCHEPEYEDSLEIKRYVLPPRSIRGVPPKRYDQDFEAQRSKYPVSKPSEGNLSQGAKAYNTAVYSETIYSHHN</sequence>
<feature type="compositionally biased region" description="Polar residues" evidence="1">
    <location>
        <begin position="32"/>
        <end position="49"/>
    </location>
</feature>
<name>A0A803N0D9_CHEQI</name>
<dbReference type="EnsemblPlants" id="AUR62038423-RA">
    <property type="protein sequence ID" value="AUR62038423-RA:cds"/>
    <property type="gene ID" value="AUR62038423"/>
</dbReference>
<dbReference type="AlphaFoldDB" id="A0A803N0D9"/>
<dbReference type="Pfam" id="PF25597">
    <property type="entry name" value="SH3_retrovirus"/>
    <property type="match status" value="1"/>
</dbReference>
<evidence type="ECO:0000313" key="3">
    <source>
        <dbReference type="EnsemblPlants" id="AUR62038423-RA:cds"/>
    </source>
</evidence>
<feature type="compositionally biased region" description="Basic and acidic residues" evidence="1">
    <location>
        <begin position="19"/>
        <end position="31"/>
    </location>
</feature>
<feature type="domain" description="Retroviral polymerase SH3-like" evidence="2">
    <location>
        <begin position="125"/>
        <end position="176"/>
    </location>
</feature>
<evidence type="ECO:0000313" key="4">
    <source>
        <dbReference type="Proteomes" id="UP000596660"/>
    </source>
</evidence>
<dbReference type="Gramene" id="AUR62038423-RA">
    <property type="protein sequence ID" value="AUR62038423-RA:cds"/>
    <property type="gene ID" value="AUR62038423"/>
</dbReference>
<accession>A0A803N0D9</accession>
<feature type="region of interest" description="Disordered" evidence="1">
    <location>
        <begin position="247"/>
        <end position="275"/>
    </location>
</feature>
<dbReference type="Proteomes" id="UP000596660">
    <property type="component" value="Unplaced"/>
</dbReference>
<feature type="region of interest" description="Disordered" evidence="1">
    <location>
        <begin position="299"/>
        <end position="330"/>
    </location>
</feature>
<reference evidence="3" key="2">
    <citation type="submission" date="2021-03" db="UniProtKB">
        <authorList>
            <consortium name="EnsemblPlants"/>
        </authorList>
    </citation>
    <scope>IDENTIFICATION</scope>
</reference>
<feature type="compositionally biased region" description="Polar residues" evidence="1">
    <location>
        <begin position="213"/>
        <end position="230"/>
    </location>
</feature>
<proteinExistence type="predicted"/>
<protein>
    <recommendedName>
        <fullName evidence="2">Retroviral polymerase SH3-like domain-containing protein</fullName>
    </recommendedName>
</protein>
<feature type="region of interest" description="Disordered" evidence="1">
    <location>
        <begin position="1"/>
        <end position="53"/>
    </location>
</feature>
<evidence type="ECO:0000256" key="1">
    <source>
        <dbReference type="SAM" id="MobiDB-lite"/>
    </source>
</evidence>
<dbReference type="InterPro" id="IPR057670">
    <property type="entry name" value="SH3_retrovirus"/>
</dbReference>
<evidence type="ECO:0000259" key="2">
    <source>
        <dbReference type="Pfam" id="PF25597"/>
    </source>
</evidence>